<feature type="region of interest" description="Disordered" evidence="1">
    <location>
        <begin position="49"/>
        <end position="75"/>
    </location>
</feature>
<comment type="caution">
    <text evidence="2">The sequence shown here is derived from an EMBL/GenBank/DDBJ whole genome shotgun (WGS) entry which is preliminary data.</text>
</comment>
<dbReference type="AlphaFoldDB" id="A0A8J4YAX8"/>
<gene>
    <name evidence="2" type="ORF">GWK47_050328</name>
</gene>
<dbReference type="Proteomes" id="UP000770661">
    <property type="component" value="Unassembled WGS sequence"/>
</dbReference>
<sequence length="156" mass="17908">MWTVSRSSFRDWRRPTVGRRQVGSGTGESMAERWSRPWRLWGVADQGSRDVLGTPRHPTPAAETGPVSSSNRKWERPAAFSPVIPKPGVWYMRCSSVSWVFLKSPEHLLFKRFQTSWESIDREDFGTGIMWRKGDCSRGRPKDEGLRWTPSSPSRA</sequence>
<keyword evidence="3" id="KW-1185">Reference proteome</keyword>
<protein>
    <submittedName>
        <fullName evidence="2">Uncharacterized protein</fullName>
    </submittedName>
</protein>
<evidence type="ECO:0000313" key="2">
    <source>
        <dbReference type="EMBL" id="KAG0719514.1"/>
    </source>
</evidence>
<organism evidence="2 3">
    <name type="scientific">Chionoecetes opilio</name>
    <name type="common">Atlantic snow crab</name>
    <name type="synonym">Cancer opilio</name>
    <dbReference type="NCBI Taxonomy" id="41210"/>
    <lineage>
        <taxon>Eukaryota</taxon>
        <taxon>Metazoa</taxon>
        <taxon>Ecdysozoa</taxon>
        <taxon>Arthropoda</taxon>
        <taxon>Crustacea</taxon>
        <taxon>Multicrustacea</taxon>
        <taxon>Malacostraca</taxon>
        <taxon>Eumalacostraca</taxon>
        <taxon>Eucarida</taxon>
        <taxon>Decapoda</taxon>
        <taxon>Pleocyemata</taxon>
        <taxon>Brachyura</taxon>
        <taxon>Eubrachyura</taxon>
        <taxon>Majoidea</taxon>
        <taxon>Majidae</taxon>
        <taxon>Chionoecetes</taxon>
    </lineage>
</organism>
<dbReference type="EMBL" id="JACEEZ010014409">
    <property type="protein sequence ID" value="KAG0719514.1"/>
    <property type="molecule type" value="Genomic_DNA"/>
</dbReference>
<proteinExistence type="predicted"/>
<name>A0A8J4YAX8_CHIOP</name>
<accession>A0A8J4YAX8</accession>
<evidence type="ECO:0000256" key="1">
    <source>
        <dbReference type="SAM" id="MobiDB-lite"/>
    </source>
</evidence>
<feature type="compositionally biased region" description="Basic and acidic residues" evidence="1">
    <location>
        <begin position="133"/>
        <end position="146"/>
    </location>
</feature>
<evidence type="ECO:0000313" key="3">
    <source>
        <dbReference type="Proteomes" id="UP000770661"/>
    </source>
</evidence>
<feature type="region of interest" description="Disordered" evidence="1">
    <location>
        <begin position="133"/>
        <end position="156"/>
    </location>
</feature>
<reference evidence="2" key="1">
    <citation type="submission" date="2020-07" db="EMBL/GenBank/DDBJ databases">
        <title>The High-quality genome of the commercially important snow crab, Chionoecetes opilio.</title>
        <authorList>
            <person name="Jeong J.-H."/>
            <person name="Ryu S."/>
        </authorList>
    </citation>
    <scope>NUCLEOTIDE SEQUENCE</scope>
    <source>
        <strain evidence="2">MADBK_172401_WGS</strain>
        <tissue evidence="2">Digestive gland</tissue>
    </source>
</reference>